<evidence type="ECO:0000313" key="1">
    <source>
        <dbReference type="EMBL" id="PRY56407.1"/>
    </source>
</evidence>
<dbReference type="RefSeq" id="WP_106365838.1">
    <property type="nucleotide sequence ID" value="NZ_PVTJ01000009.1"/>
</dbReference>
<proteinExistence type="predicted"/>
<dbReference type="Proteomes" id="UP000238176">
    <property type="component" value="Unassembled WGS sequence"/>
</dbReference>
<reference evidence="1 2" key="1">
    <citation type="submission" date="2018-03" db="EMBL/GenBank/DDBJ databases">
        <title>Genomic Encyclopedia of Type Strains, Phase III (KMG-III): the genomes of soil and plant-associated and newly described type strains.</title>
        <authorList>
            <person name="Whitman W."/>
        </authorList>
    </citation>
    <scope>NUCLEOTIDE SEQUENCE [LARGE SCALE GENOMIC DNA]</scope>
    <source>
        <strain evidence="1 2">CGMCC 4.7067</strain>
    </source>
</reference>
<name>A0A2T0UF08_9ACTN</name>
<gene>
    <name evidence="1" type="ORF">B0I28_10956</name>
</gene>
<dbReference type="EMBL" id="PVTJ01000009">
    <property type="protein sequence ID" value="PRY56407.1"/>
    <property type="molecule type" value="Genomic_DNA"/>
</dbReference>
<accession>A0A2T0UF08</accession>
<sequence>MFTRDQVPATLLDTIPDTDTDIPALVDVVTEAATRFAAERSAEQGLNPGAKADVFYGTCEALFNTYLDRIAELHGDDRAGRLAAALDSYLDRLDATA</sequence>
<protein>
    <submittedName>
        <fullName evidence="1">Uncharacterized protein</fullName>
    </submittedName>
</protein>
<evidence type="ECO:0000313" key="2">
    <source>
        <dbReference type="Proteomes" id="UP000238176"/>
    </source>
</evidence>
<keyword evidence="2" id="KW-1185">Reference proteome</keyword>
<dbReference type="AlphaFoldDB" id="A0A2T0UF08"/>
<comment type="caution">
    <text evidence="1">The sequence shown here is derived from an EMBL/GenBank/DDBJ whole genome shotgun (WGS) entry which is preliminary data.</text>
</comment>
<organism evidence="1 2">
    <name type="scientific">Glycomyces artemisiae</name>
    <dbReference type="NCBI Taxonomy" id="1076443"/>
    <lineage>
        <taxon>Bacteria</taxon>
        <taxon>Bacillati</taxon>
        <taxon>Actinomycetota</taxon>
        <taxon>Actinomycetes</taxon>
        <taxon>Glycomycetales</taxon>
        <taxon>Glycomycetaceae</taxon>
        <taxon>Glycomyces</taxon>
    </lineage>
</organism>